<dbReference type="AlphaFoldDB" id="A0AAV8WXI7"/>
<reference evidence="5" key="1">
    <citation type="journal article" date="2023" name="Insect Mol. Biol.">
        <title>Genome sequencing provides insights into the evolution of gene families encoding plant cell wall-degrading enzymes in longhorned beetles.</title>
        <authorList>
            <person name="Shin N.R."/>
            <person name="Okamura Y."/>
            <person name="Kirsch R."/>
            <person name="Pauchet Y."/>
        </authorList>
    </citation>
    <scope>NUCLEOTIDE SEQUENCE</scope>
    <source>
        <strain evidence="5">RBIC_L_NR</strain>
    </source>
</reference>
<evidence type="ECO:0000313" key="6">
    <source>
        <dbReference type="Proteomes" id="UP001162156"/>
    </source>
</evidence>
<dbReference type="InterPro" id="IPR035979">
    <property type="entry name" value="RBD_domain_sf"/>
</dbReference>
<dbReference type="Gene3D" id="3.30.70.330">
    <property type="match status" value="2"/>
</dbReference>
<dbReference type="InterPro" id="IPR000504">
    <property type="entry name" value="RRM_dom"/>
</dbReference>
<protein>
    <recommendedName>
        <fullName evidence="4">RRM domain-containing protein</fullName>
    </recommendedName>
</protein>
<feature type="compositionally biased region" description="Basic and acidic residues" evidence="3">
    <location>
        <begin position="372"/>
        <end position="437"/>
    </location>
</feature>
<organism evidence="5 6">
    <name type="scientific">Rhamnusium bicolor</name>
    <dbReference type="NCBI Taxonomy" id="1586634"/>
    <lineage>
        <taxon>Eukaryota</taxon>
        <taxon>Metazoa</taxon>
        <taxon>Ecdysozoa</taxon>
        <taxon>Arthropoda</taxon>
        <taxon>Hexapoda</taxon>
        <taxon>Insecta</taxon>
        <taxon>Pterygota</taxon>
        <taxon>Neoptera</taxon>
        <taxon>Endopterygota</taxon>
        <taxon>Coleoptera</taxon>
        <taxon>Polyphaga</taxon>
        <taxon>Cucujiformia</taxon>
        <taxon>Chrysomeloidea</taxon>
        <taxon>Cerambycidae</taxon>
        <taxon>Lepturinae</taxon>
        <taxon>Rhagiini</taxon>
        <taxon>Rhamnusium</taxon>
    </lineage>
</organism>
<feature type="compositionally biased region" description="Basic residues" evidence="3">
    <location>
        <begin position="477"/>
        <end position="516"/>
    </location>
</feature>
<dbReference type="Proteomes" id="UP001162156">
    <property type="component" value="Unassembled WGS sequence"/>
</dbReference>
<dbReference type="PROSITE" id="PS50102">
    <property type="entry name" value="RRM"/>
    <property type="match status" value="1"/>
</dbReference>
<dbReference type="SMART" id="SM00360">
    <property type="entry name" value="RRM"/>
    <property type="match status" value="2"/>
</dbReference>
<dbReference type="PANTHER" id="PTHR32343">
    <property type="entry name" value="SERINE/ARGININE-RICH SPLICING FACTOR"/>
    <property type="match status" value="1"/>
</dbReference>
<evidence type="ECO:0000259" key="4">
    <source>
        <dbReference type="PROSITE" id="PS50102"/>
    </source>
</evidence>
<dbReference type="FunFam" id="3.30.70.330:FF:000084">
    <property type="entry name" value="Serine/arginine-rich splicing factor 11 isoform 1"/>
    <property type="match status" value="1"/>
</dbReference>
<sequence>MAVGSTKVVQVTNIAPQATKDQMYTLFEYLGKIDDVRLYPTIRDVSCPVQSRICYIKFMDVETVEIAQHMTNTVFIDRALIVVPVPNGEIPDEHYALEITRNGTVIPGLNNNEPKLSPNVVNSVQGSGTEQVILTTYPNLEAIGLPPYPPLPSNYNAAKIEETRRTILMLNVESSVTHDELINYFSMAGEVKYLRVCTQDSNNRSHRLVEFSDQSSIINALKMNGMYFKGRPVEIQHATEPIIKPQVKCNEAVQKEIEEAMPRFQEAQNMTDALIEPVIDMLMKDKRSFRRSHSRSRRRRSRSRSLFRRSRSRRRRYFSRSRSKSRNLKRRSKSRSRSCFRSRTRRSSSRSSKSRRSRSKSTSSKNRHRSKDRSSRAKSRDKERKSRDCSRNRRWSRDRDRKSNNRESKENEKDKSSHDSNEKRSDIESRSDVLSDKKRSRSRSKGRRRSRSRDRKIKERKRSRSRGSRRTQSPRSAPRKRGRSRSRDRKCEKKCHKRYKDRKERRSRSHSCRVTF</sequence>
<evidence type="ECO:0000256" key="3">
    <source>
        <dbReference type="SAM" id="MobiDB-lite"/>
    </source>
</evidence>
<evidence type="ECO:0000313" key="5">
    <source>
        <dbReference type="EMBL" id="KAJ8930830.1"/>
    </source>
</evidence>
<gene>
    <name evidence="5" type="ORF">NQ314_016332</name>
</gene>
<feature type="compositionally biased region" description="Basic residues" evidence="3">
    <location>
        <begin position="287"/>
        <end position="371"/>
    </location>
</feature>
<dbReference type="SUPFAM" id="SSF54928">
    <property type="entry name" value="RNA-binding domain, RBD"/>
    <property type="match status" value="2"/>
</dbReference>
<evidence type="ECO:0000256" key="2">
    <source>
        <dbReference type="PROSITE-ProRule" id="PRU00176"/>
    </source>
</evidence>
<dbReference type="GO" id="GO:0003723">
    <property type="term" value="F:RNA binding"/>
    <property type="evidence" value="ECO:0007669"/>
    <property type="project" value="UniProtKB-UniRule"/>
</dbReference>
<feature type="compositionally biased region" description="Basic residues" evidence="3">
    <location>
        <begin position="438"/>
        <end position="469"/>
    </location>
</feature>
<feature type="domain" description="RRM" evidence="4">
    <location>
        <begin position="165"/>
        <end position="240"/>
    </location>
</feature>
<keyword evidence="6" id="KW-1185">Reference proteome</keyword>
<dbReference type="InterPro" id="IPR012677">
    <property type="entry name" value="Nucleotide-bd_a/b_plait_sf"/>
</dbReference>
<dbReference type="EMBL" id="JANEYF010004532">
    <property type="protein sequence ID" value="KAJ8930830.1"/>
    <property type="molecule type" value="Genomic_DNA"/>
</dbReference>
<proteinExistence type="predicted"/>
<dbReference type="PANTHER" id="PTHR32343:SF22">
    <property type="entry name" value="LD29830P"/>
    <property type="match status" value="1"/>
</dbReference>
<dbReference type="CDD" id="cd12259">
    <property type="entry name" value="RRM_SRSF11_SREK1"/>
    <property type="match status" value="1"/>
</dbReference>
<accession>A0AAV8WXI7</accession>
<dbReference type="Pfam" id="PF00076">
    <property type="entry name" value="RRM_1"/>
    <property type="match status" value="1"/>
</dbReference>
<comment type="caution">
    <text evidence="5">The sequence shown here is derived from an EMBL/GenBank/DDBJ whole genome shotgun (WGS) entry which is preliminary data.</text>
</comment>
<name>A0AAV8WXI7_9CUCU</name>
<dbReference type="GO" id="GO:0005654">
    <property type="term" value="C:nucleoplasm"/>
    <property type="evidence" value="ECO:0007669"/>
    <property type="project" value="TreeGrafter"/>
</dbReference>
<keyword evidence="1 2" id="KW-0694">RNA-binding</keyword>
<feature type="region of interest" description="Disordered" evidence="3">
    <location>
        <begin position="286"/>
        <end position="516"/>
    </location>
</feature>
<evidence type="ECO:0000256" key="1">
    <source>
        <dbReference type="ARBA" id="ARBA00022884"/>
    </source>
</evidence>